<evidence type="ECO:0000313" key="4">
    <source>
        <dbReference type="Proteomes" id="UP000824107"/>
    </source>
</evidence>
<dbReference type="AlphaFoldDB" id="A0A9D1SBC2"/>
<protein>
    <submittedName>
        <fullName evidence="3">Enoyl-CoA hydratase/isomerase family protein</fullName>
    </submittedName>
</protein>
<reference evidence="3" key="1">
    <citation type="submission" date="2020-10" db="EMBL/GenBank/DDBJ databases">
        <authorList>
            <person name="Gilroy R."/>
        </authorList>
    </citation>
    <scope>NUCLEOTIDE SEQUENCE</scope>
    <source>
        <strain evidence="3">ChiW3-316</strain>
    </source>
</reference>
<sequence length="253" mass="27384">MELNTVVSEIKGKVGIITLNRPKALNAVSEEMLRELTSQTKAFDEDPWVRAIIIRGSDKAFAAGIDVRDLIEKVNSRDTELLKMHKYMETFAATRKPLIAAVAGFALGIGCEIALNCDIILAADNAKFGQPELSLASIPCFGATQLLTKAIGKAKAMEVILSGRAINAEEAERTGLVSRIIPLTDLYDECYKVAAKIAEQSDLAVSTAKQAIKQAAANTPLATGIALENQSSRMCLNSEDFRESLADFIRKHS</sequence>
<accession>A0A9D1SBC2</accession>
<proteinExistence type="inferred from homology"/>
<evidence type="ECO:0000256" key="1">
    <source>
        <dbReference type="ARBA" id="ARBA00005254"/>
    </source>
</evidence>
<dbReference type="InterPro" id="IPR029045">
    <property type="entry name" value="ClpP/crotonase-like_dom_sf"/>
</dbReference>
<dbReference type="PANTHER" id="PTHR11941">
    <property type="entry name" value="ENOYL-COA HYDRATASE-RELATED"/>
    <property type="match status" value="1"/>
</dbReference>
<reference evidence="3" key="2">
    <citation type="journal article" date="2021" name="PeerJ">
        <title>Extensive microbial diversity within the chicken gut microbiome revealed by metagenomics and culture.</title>
        <authorList>
            <person name="Gilroy R."/>
            <person name="Ravi A."/>
            <person name="Getino M."/>
            <person name="Pursley I."/>
            <person name="Horton D.L."/>
            <person name="Alikhan N.F."/>
            <person name="Baker D."/>
            <person name="Gharbi K."/>
            <person name="Hall N."/>
            <person name="Watson M."/>
            <person name="Adriaenssens E.M."/>
            <person name="Foster-Nyarko E."/>
            <person name="Jarju S."/>
            <person name="Secka A."/>
            <person name="Antonio M."/>
            <person name="Oren A."/>
            <person name="Chaudhuri R.R."/>
            <person name="La Ragione R."/>
            <person name="Hildebrand F."/>
            <person name="Pallen M.J."/>
        </authorList>
    </citation>
    <scope>NUCLEOTIDE SEQUENCE</scope>
    <source>
        <strain evidence="3">ChiW3-316</strain>
    </source>
</reference>
<gene>
    <name evidence="3" type="ORF">IAD20_04550</name>
</gene>
<dbReference type="FunFam" id="3.90.226.10:FF:000009">
    <property type="entry name" value="Carnitinyl-CoA dehydratase"/>
    <property type="match status" value="1"/>
</dbReference>
<dbReference type="Pfam" id="PF00378">
    <property type="entry name" value="ECH_1"/>
    <property type="match status" value="1"/>
</dbReference>
<dbReference type="CDD" id="cd06558">
    <property type="entry name" value="crotonase-like"/>
    <property type="match status" value="1"/>
</dbReference>
<dbReference type="InterPro" id="IPR001753">
    <property type="entry name" value="Enoyl-CoA_hydra/iso"/>
</dbReference>
<dbReference type="PANTHER" id="PTHR11941:SF54">
    <property type="entry name" value="ENOYL-COA HYDRATASE, MITOCHONDRIAL"/>
    <property type="match status" value="1"/>
</dbReference>
<comment type="similarity">
    <text evidence="1">Belongs to the enoyl-CoA hydratase/isomerase family.</text>
</comment>
<dbReference type="GO" id="GO:0006635">
    <property type="term" value="P:fatty acid beta-oxidation"/>
    <property type="evidence" value="ECO:0007669"/>
    <property type="project" value="TreeGrafter"/>
</dbReference>
<organism evidence="3 4">
    <name type="scientific">Candidatus Scatocola faecipullorum</name>
    <dbReference type="NCBI Taxonomy" id="2840917"/>
    <lineage>
        <taxon>Bacteria</taxon>
        <taxon>Pseudomonadati</taxon>
        <taxon>Pseudomonadota</taxon>
        <taxon>Alphaproteobacteria</taxon>
        <taxon>Rhodospirillales</taxon>
        <taxon>Rhodospirillaceae</taxon>
        <taxon>Rhodospirillaceae incertae sedis</taxon>
        <taxon>Candidatus Scatocola</taxon>
    </lineage>
</organism>
<comment type="caution">
    <text evidence="3">The sequence shown here is derived from an EMBL/GenBank/DDBJ whole genome shotgun (WGS) entry which is preliminary data.</text>
</comment>
<evidence type="ECO:0000256" key="2">
    <source>
        <dbReference type="ARBA" id="ARBA00023239"/>
    </source>
</evidence>
<evidence type="ECO:0000313" key="3">
    <source>
        <dbReference type="EMBL" id="HIU53333.1"/>
    </source>
</evidence>
<dbReference type="Gene3D" id="3.90.226.10">
    <property type="entry name" value="2-enoyl-CoA Hydratase, Chain A, domain 1"/>
    <property type="match status" value="1"/>
</dbReference>
<dbReference type="EMBL" id="DVNC01000029">
    <property type="protein sequence ID" value="HIU53333.1"/>
    <property type="molecule type" value="Genomic_DNA"/>
</dbReference>
<dbReference type="Proteomes" id="UP000824107">
    <property type="component" value="Unassembled WGS sequence"/>
</dbReference>
<name>A0A9D1SBC2_9PROT</name>
<dbReference type="GO" id="GO:0016829">
    <property type="term" value="F:lyase activity"/>
    <property type="evidence" value="ECO:0007669"/>
    <property type="project" value="UniProtKB-KW"/>
</dbReference>
<dbReference type="SUPFAM" id="SSF52096">
    <property type="entry name" value="ClpP/crotonase"/>
    <property type="match status" value="1"/>
</dbReference>
<keyword evidence="2" id="KW-0456">Lyase</keyword>